<proteinExistence type="predicted"/>
<keyword evidence="1" id="KW-1133">Transmembrane helix</keyword>
<feature type="transmembrane region" description="Helical" evidence="1">
    <location>
        <begin position="584"/>
        <end position="607"/>
    </location>
</feature>
<keyword evidence="1" id="KW-0472">Membrane</keyword>
<organism evidence="2 3">
    <name type="scientific">Luteimonas marina</name>
    <dbReference type="NCBI Taxonomy" id="488485"/>
    <lineage>
        <taxon>Bacteria</taxon>
        <taxon>Pseudomonadati</taxon>
        <taxon>Pseudomonadota</taxon>
        <taxon>Gammaproteobacteria</taxon>
        <taxon>Lysobacterales</taxon>
        <taxon>Lysobacteraceae</taxon>
        <taxon>Luteimonas</taxon>
    </lineage>
</organism>
<comment type="caution">
    <text evidence="2">The sequence shown here is derived from an EMBL/GenBank/DDBJ whole genome shotgun (WGS) entry which is preliminary data.</text>
</comment>
<dbReference type="OrthoDB" id="7594158at2"/>
<evidence type="ECO:0000313" key="3">
    <source>
        <dbReference type="Proteomes" id="UP000319980"/>
    </source>
</evidence>
<evidence type="ECO:0000256" key="1">
    <source>
        <dbReference type="SAM" id="Phobius"/>
    </source>
</evidence>
<sequence>MTATEPATDGLLDEALALRAGDGRLHLTLSFLIDERRMQALVADREGRCYWNRKLLAALRGDEAQDDGDYQDSRRLGQAIEPLFNDIADRQRGLFIQDFLLDTPSEPRRAGDSDGENVCDEIEVSFPADVRWETEGDRFSLALSSPVRLAARCRAFWVAHSNTSLTYHLSLELPYRHDHAHYYALSLLQKAVFPTEGTRWVDAADAGGLRLHSPKSDRPLSLHDYVAATFERHAASLLSGIRVMLGRRAIELAAPARERSLWQRLLLDPDPEAETAATPSAATDRRPLGELQCRTVFLLQDPYFFALLRPPLRTGLRDMAAVRPGRGDDGRNRYDETDLQPPHCPPAHLDYYFLSGFLQNIVDFLRQDVSEIQDGTDPIYPPAGIEDDDSHFLVYATQSSVYEVVSGSRSLEVGRGWIGTCPYLFLVHLMTMHNESLVRKYEGMVRRLIVKLEDDGLLHADAVNNHRAYSTHVADEAFEAFRRFRLETFNHIAKHRYFNVLRYDTEREFYESIETVRGINQREEYWAKVVGELEQTVDDLRDNERQKAEKFLERVLFYVAFLGMLQVVFQLIDFGFDGAWGKLRYAVIASVATVAVMLALFHSRGLINGRRWRQALRFRRTKRPEELPPQR</sequence>
<reference evidence="2 3" key="1">
    <citation type="journal article" date="2008" name="Int. J. Syst. Evol. Microbiol.">
        <title>Luteimonas marina sp. nov., isolated from seawater.</title>
        <authorList>
            <person name="Baik K.S."/>
            <person name="Park S.C."/>
            <person name="Kim M.S."/>
            <person name="Kim E.M."/>
            <person name="Park C."/>
            <person name="Chun J."/>
            <person name="Seong C.N."/>
        </authorList>
    </citation>
    <scope>NUCLEOTIDE SEQUENCE [LARGE SCALE GENOMIC DNA]</scope>
    <source>
        <strain evidence="2 3">FR1330</strain>
    </source>
</reference>
<dbReference type="RefSeq" id="WP_146386131.1">
    <property type="nucleotide sequence ID" value="NZ_VOHK01000002.1"/>
</dbReference>
<feature type="transmembrane region" description="Helical" evidence="1">
    <location>
        <begin position="555"/>
        <end position="572"/>
    </location>
</feature>
<name>A0A5C5UAY5_9GAMM</name>
<keyword evidence="3" id="KW-1185">Reference proteome</keyword>
<keyword evidence="1" id="KW-0812">Transmembrane</keyword>
<dbReference type="EMBL" id="VOHK01000002">
    <property type="protein sequence ID" value="TWT22610.1"/>
    <property type="molecule type" value="Genomic_DNA"/>
</dbReference>
<gene>
    <name evidence="2" type="ORF">FQY83_06240</name>
</gene>
<evidence type="ECO:0000313" key="2">
    <source>
        <dbReference type="EMBL" id="TWT22610.1"/>
    </source>
</evidence>
<protein>
    <submittedName>
        <fullName evidence="2">Uncharacterized protein</fullName>
    </submittedName>
</protein>
<dbReference type="AlphaFoldDB" id="A0A5C5UAY5"/>
<dbReference type="Proteomes" id="UP000319980">
    <property type="component" value="Unassembled WGS sequence"/>
</dbReference>
<accession>A0A5C5UAY5</accession>